<gene>
    <name evidence="12" type="primary">hemW</name>
    <name evidence="12" type="ORF">MSZNOR_3166</name>
</gene>
<evidence type="ECO:0000256" key="7">
    <source>
        <dbReference type="ARBA" id="ARBA00023004"/>
    </source>
</evidence>
<comment type="cofactor">
    <cofactor evidence="1">
        <name>[4Fe-4S] cluster</name>
        <dbReference type="ChEBI" id="CHEBI:49883"/>
    </cofactor>
</comment>
<keyword evidence="9 10" id="KW-0143">Chaperone</keyword>
<dbReference type="InterPro" id="IPR058240">
    <property type="entry name" value="rSAM_sf"/>
</dbReference>
<keyword evidence="7 10" id="KW-0408">Iron</keyword>
<evidence type="ECO:0000256" key="3">
    <source>
        <dbReference type="ARBA" id="ARBA00017228"/>
    </source>
</evidence>
<dbReference type="Proteomes" id="UP001162030">
    <property type="component" value="Chromosome"/>
</dbReference>
<dbReference type="InterPro" id="IPR006638">
    <property type="entry name" value="Elp3/MiaA/NifB-like_rSAM"/>
</dbReference>
<dbReference type="Pfam" id="PF04055">
    <property type="entry name" value="Radical_SAM"/>
    <property type="match status" value="1"/>
</dbReference>
<feature type="domain" description="Radical SAM core" evidence="11">
    <location>
        <begin position="1"/>
        <end position="234"/>
    </location>
</feature>
<comment type="subcellular location">
    <subcellularLocation>
        <location evidence="10">Cytoplasm</location>
    </subcellularLocation>
</comment>
<protein>
    <recommendedName>
        <fullName evidence="3 10">Heme chaperone HemW</fullName>
    </recommendedName>
</protein>
<accession>A0ABN8X7T3</accession>
<dbReference type="PANTHER" id="PTHR13932">
    <property type="entry name" value="COPROPORPHYRINIGEN III OXIDASE"/>
    <property type="match status" value="1"/>
</dbReference>
<keyword evidence="10" id="KW-0963">Cytoplasm</keyword>
<dbReference type="RefSeq" id="WP_026611079.1">
    <property type="nucleotide sequence ID" value="NZ_OX458333.1"/>
</dbReference>
<dbReference type="PROSITE" id="PS51918">
    <property type="entry name" value="RADICAL_SAM"/>
    <property type="match status" value="1"/>
</dbReference>
<dbReference type="SFLD" id="SFLDS00029">
    <property type="entry name" value="Radical_SAM"/>
    <property type="match status" value="1"/>
</dbReference>
<dbReference type="SFLD" id="SFLDG01082">
    <property type="entry name" value="B12-binding_domain_containing"/>
    <property type="match status" value="1"/>
</dbReference>
<sequence length="382" mass="42855">MLSTPPLSLYIHVPWCVRKCPYCDFNSHAANGALPEREYVEALLIDLEQQVPSVAGRAVETIFIGGGTPSLFSPAAIADLLTGIQSRLEVADTAEISMEANPGTAELEKFKGFREAGVNRLSIGVQSFHDPHLKRLGRIHQSREARRAAEVAREAGFNNFNLDLMFGLPDQTIDEALADVRTAIQLNPTHISFYQLTLEPNTVFHKYPPRLPEDDHIWAMQQSCQALLADAGYRQYEVSAYARDGYRCRHNINYWRFGDYLGIGAGAHGKITNTEQQTITRTWKIKHPQHYLAFAGQPERQGGQAPVAREDLPFEFLMNHLRLREGFAESEFVETTGLALSALEPALSDCVAAEWLERRGGVIRCTDTGWNFLDNVLQRFLN</sequence>
<keyword evidence="13" id="KW-1185">Reference proteome</keyword>
<evidence type="ECO:0000256" key="4">
    <source>
        <dbReference type="ARBA" id="ARBA00022617"/>
    </source>
</evidence>
<dbReference type="SFLD" id="SFLDF00288">
    <property type="entry name" value="HemN-like__clustered_with_nucl"/>
    <property type="match status" value="1"/>
</dbReference>
<comment type="function">
    <text evidence="10">Probably acts as a heme chaperone, transferring heme to an unknown acceptor. Binds one molecule of heme per monomer, possibly covalently. Binds 1 [4Fe-4S] cluster. The cluster is coordinated with 3 cysteines and an exchangeable S-adenosyl-L-methionine.</text>
</comment>
<dbReference type="InterPro" id="IPR007197">
    <property type="entry name" value="rSAM"/>
</dbReference>
<organism evidence="12 13">
    <name type="scientific">Methylocaldum szegediense</name>
    <dbReference type="NCBI Taxonomy" id="73780"/>
    <lineage>
        <taxon>Bacteria</taxon>
        <taxon>Pseudomonadati</taxon>
        <taxon>Pseudomonadota</taxon>
        <taxon>Gammaproteobacteria</taxon>
        <taxon>Methylococcales</taxon>
        <taxon>Methylococcaceae</taxon>
        <taxon>Methylocaldum</taxon>
    </lineage>
</organism>
<keyword evidence="5 10" id="KW-0949">S-adenosyl-L-methionine</keyword>
<evidence type="ECO:0000256" key="6">
    <source>
        <dbReference type="ARBA" id="ARBA00022723"/>
    </source>
</evidence>
<keyword evidence="10" id="KW-0004">4Fe-4S</keyword>
<proteinExistence type="inferred from homology"/>
<comment type="similarity">
    <text evidence="2">Belongs to the anaerobic coproporphyrinogen-III oxidase family. HemW subfamily.</text>
</comment>
<evidence type="ECO:0000256" key="2">
    <source>
        <dbReference type="ARBA" id="ARBA00006100"/>
    </source>
</evidence>
<evidence type="ECO:0000259" key="11">
    <source>
        <dbReference type="PROSITE" id="PS51918"/>
    </source>
</evidence>
<dbReference type="EMBL" id="OX458333">
    <property type="protein sequence ID" value="CAI8886900.1"/>
    <property type="molecule type" value="Genomic_DNA"/>
</dbReference>
<dbReference type="InterPro" id="IPR004559">
    <property type="entry name" value="HemW-like"/>
</dbReference>
<dbReference type="PANTHER" id="PTHR13932:SF5">
    <property type="entry name" value="RADICAL S-ADENOSYL METHIONINE DOMAIN-CONTAINING PROTEIN 1, MITOCHONDRIAL"/>
    <property type="match status" value="1"/>
</dbReference>
<dbReference type="CDD" id="cd01335">
    <property type="entry name" value="Radical_SAM"/>
    <property type="match status" value="1"/>
</dbReference>
<dbReference type="InterPro" id="IPR034505">
    <property type="entry name" value="Coproporphyrinogen-III_oxidase"/>
</dbReference>
<dbReference type="SUPFAM" id="SSF102114">
    <property type="entry name" value="Radical SAM enzymes"/>
    <property type="match status" value="1"/>
</dbReference>
<reference evidence="12 13" key="1">
    <citation type="submission" date="2023-03" db="EMBL/GenBank/DDBJ databases">
        <authorList>
            <person name="Pearce D."/>
        </authorList>
    </citation>
    <scope>NUCLEOTIDE SEQUENCE [LARGE SCALE GENOMIC DNA]</scope>
    <source>
        <strain evidence="12">Msz</strain>
    </source>
</reference>
<keyword evidence="6 10" id="KW-0479">Metal-binding</keyword>
<dbReference type="InterPro" id="IPR010723">
    <property type="entry name" value="HemN_C"/>
</dbReference>
<evidence type="ECO:0000313" key="12">
    <source>
        <dbReference type="EMBL" id="CAI8886900.1"/>
    </source>
</evidence>
<evidence type="ECO:0000256" key="10">
    <source>
        <dbReference type="RuleBase" id="RU364116"/>
    </source>
</evidence>
<dbReference type="SFLD" id="SFLDF00562">
    <property type="entry name" value="HemN-like__clustered_with_heat"/>
    <property type="match status" value="1"/>
</dbReference>
<dbReference type="Gene3D" id="3.20.20.70">
    <property type="entry name" value="Aldolase class I"/>
    <property type="match status" value="1"/>
</dbReference>
<keyword evidence="8 10" id="KW-0411">Iron-sulfur</keyword>
<evidence type="ECO:0000313" key="13">
    <source>
        <dbReference type="Proteomes" id="UP001162030"/>
    </source>
</evidence>
<dbReference type="InterPro" id="IPR013785">
    <property type="entry name" value="Aldolase_TIM"/>
</dbReference>
<evidence type="ECO:0000256" key="5">
    <source>
        <dbReference type="ARBA" id="ARBA00022691"/>
    </source>
</evidence>
<dbReference type="Pfam" id="PF06969">
    <property type="entry name" value="HemN_C"/>
    <property type="match status" value="1"/>
</dbReference>
<dbReference type="NCBIfam" id="TIGR00539">
    <property type="entry name" value="hemN_rel"/>
    <property type="match status" value="1"/>
</dbReference>
<keyword evidence="4 10" id="KW-0349">Heme</keyword>
<evidence type="ECO:0000256" key="8">
    <source>
        <dbReference type="ARBA" id="ARBA00023014"/>
    </source>
</evidence>
<evidence type="ECO:0000256" key="9">
    <source>
        <dbReference type="ARBA" id="ARBA00023186"/>
    </source>
</evidence>
<evidence type="ECO:0000256" key="1">
    <source>
        <dbReference type="ARBA" id="ARBA00001966"/>
    </source>
</evidence>
<dbReference type="SMART" id="SM00729">
    <property type="entry name" value="Elp3"/>
    <property type="match status" value="1"/>
</dbReference>
<name>A0ABN8X7T3_9GAMM</name>
<dbReference type="SFLD" id="SFLDG01065">
    <property type="entry name" value="anaerobic_coproporphyrinogen-I"/>
    <property type="match status" value="1"/>
</dbReference>